<keyword evidence="2" id="KW-0472">Membrane</keyword>
<protein>
    <submittedName>
        <fullName evidence="3">Uncharacterized protein</fullName>
    </submittedName>
</protein>
<reference evidence="3" key="1">
    <citation type="submission" date="2019-08" db="EMBL/GenBank/DDBJ databases">
        <title>The genome of the North American firefly Photinus pyralis.</title>
        <authorList>
            <consortium name="Photinus pyralis genome working group"/>
            <person name="Fallon T.R."/>
            <person name="Sander Lower S.E."/>
            <person name="Weng J.-K."/>
        </authorList>
    </citation>
    <scope>NUCLEOTIDE SEQUENCE</scope>
    <source>
        <strain evidence="3">TRF0915ILg1</strain>
        <tissue evidence="3">Whole body</tissue>
    </source>
</reference>
<feature type="transmembrane region" description="Helical" evidence="2">
    <location>
        <begin position="58"/>
        <end position="79"/>
    </location>
</feature>
<feature type="region of interest" description="Disordered" evidence="1">
    <location>
        <begin position="158"/>
        <end position="206"/>
    </location>
</feature>
<evidence type="ECO:0000313" key="3">
    <source>
        <dbReference type="EMBL" id="KAF2902549.1"/>
    </source>
</evidence>
<evidence type="ECO:0000256" key="1">
    <source>
        <dbReference type="SAM" id="MobiDB-lite"/>
    </source>
</evidence>
<sequence>MSQSGAVYQPTTVTYEANTSPQDRWSERPISYLTSFTRTPGHPCGLSCLPLRNFLPTLLLSFSLVFLAIGLIMLINGAIGYSDPHKQEDSFYLVATILGAIFFGAGVFFLGLFLRQSRRLCCRTGKDPLDPATGQALTVNPSTDLLVAAQYAPVSEVAYQPPAEDTEQSKLMPQENKDSMEDTDRMVESDPRIVLRPLNPPTHEET</sequence>
<accession>A0A8K0GJR6</accession>
<name>A0A8K0GJR6_IGNLU</name>
<dbReference type="Proteomes" id="UP000801492">
    <property type="component" value="Unassembled WGS sequence"/>
</dbReference>
<proteinExistence type="predicted"/>
<organism evidence="3 4">
    <name type="scientific">Ignelater luminosus</name>
    <name type="common">Cucubano</name>
    <name type="synonym">Pyrophorus luminosus</name>
    <dbReference type="NCBI Taxonomy" id="2038154"/>
    <lineage>
        <taxon>Eukaryota</taxon>
        <taxon>Metazoa</taxon>
        <taxon>Ecdysozoa</taxon>
        <taxon>Arthropoda</taxon>
        <taxon>Hexapoda</taxon>
        <taxon>Insecta</taxon>
        <taxon>Pterygota</taxon>
        <taxon>Neoptera</taxon>
        <taxon>Endopterygota</taxon>
        <taxon>Coleoptera</taxon>
        <taxon>Polyphaga</taxon>
        <taxon>Elateriformia</taxon>
        <taxon>Elateroidea</taxon>
        <taxon>Elateridae</taxon>
        <taxon>Agrypninae</taxon>
        <taxon>Pyrophorini</taxon>
        <taxon>Ignelater</taxon>
    </lineage>
</organism>
<keyword evidence="4" id="KW-1185">Reference proteome</keyword>
<evidence type="ECO:0000313" key="4">
    <source>
        <dbReference type="Proteomes" id="UP000801492"/>
    </source>
</evidence>
<dbReference type="EMBL" id="VTPC01001262">
    <property type="protein sequence ID" value="KAF2902549.1"/>
    <property type="molecule type" value="Genomic_DNA"/>
</dbReference>
<feature type="transmembrane region" description="Helical" evidence="2">
    <location>
        <begin position="91"/>
        <end position="114"/>
    </location>
</feature>
<keyword evidence="2" id="KW-1133">Transmembrane helix</keyword>
<evidence type="ECO:0000256" key="2">
    <source>
        <dbReference type="SAM" id="Phobius"/>
    </source>
</evidence>
<feature type="compositionally biased region" description="Basic and acidic residues" evidence="1">
    <location>
        <begin position="175"/>
        <end position="193"/>
    </location>
</feature>
<comment type="caution">
    <text evidence="3">The sequence shown here is derived from an EMBL/GenBank/DDBJ whole genome shotgun (WGS) entry which is preliminary data.</text>
</comment>
<keyword evidence="2" id="KW-0812">Transmembrane</keyword>
<gene>
    <name evidence="3" type="ORF">ILUMI_03637</name>
</gene>
<dbReference type="AlphaFoldDB" id="A0A8K0GJR6"/>
<dbReference type="OrthoDB" id="7665462at2759"/>